<dbReference type="InterPro" id="IPR004482">
    <property type="entry name" value="Mg_chelat-rel"/>
</dbReference>
<dbReference type="InterPro" id="IPR003593">
    <property type="entry name" value="AAA+_ATPase"/>
</dbReference>
<dbReference type="InterPro" id="IPR025158">
    <property type="entry name" value="Mg_chelat-rel_C"/>
</dbReference>
<evidence type="ECO:0000256" key="1">
    <source>
        <dbReference type="ARBA" id="ARBA00006354"/>
    </source>
</evidence>
<dbReference type="Proteomes" id="UP000824029">
    <property type="component" value="Unassembled WGS sequence"/>
</dbReference>
<dbReference type="InterPro" id="IPR020568">
    <property type="entry name" value="Ribosomal_Su5_D2-typ_SF"/>
</dbReference>
<dbReference type="SMART" id="SM00382">
    <property type="entry name" value="AAA"/>
    <property type="match status" value="1"/>
</dbReference>
<organism evidence="3 4">
    <name type="scientific">Candidatus Olsenella stercoravium</name>
    <dbReference type="NCBI Taxonomy" id="2838713"/>
    <lineage>
        <taxon>Bacteria</taxon>
        <taxon>Bacillati</taxon>
        <taxon>Actinomycetota</taxon>
        <taxon>Coriobacteriia</taxon>
        <taxon>Coriobacteriales</taxon>
        <taxon>Atopobiaceae</taxon>
        <taxon>Olsenella</taxon>
    </lineage>
</organism>
<dbReference type="Pfam" id="PF13541">
    <property type="entry name" value="ChlI"/>
    <property type="match status" value="1"/>
</dbReference>
<dbReference type="SUPFAM" id="SSF54211">
    <property type="entry name" value="Ribosomal protein S5 domain 2-like"/>
    <property type="match status" value="1"/>
</dbReference>
<dbReference type="SUPFAM" id="SSF52540">
    <property type="entry name" value="P-loop containing nucleoside triphosphate hydrolases"/>
    <property type="match status" value="1"/>
</dbReference>
<evidence type="ECO:0000313" key="4">
    <source>
        <dbReference type="Proteomes" id="UP000824029"/>
    </source>
</evidence>
<accession>A0A9D2IQ14</accession>
<dbReference type="InterPro" id="IPR000523">
    <property type="entry name" value="Mg_chelatse_chII-like_cat_dom"/>
</dbReference>
<reference evidence="3" key="2">
    <citation type="submission" date="2021-04" db="EMBL/GenBank/DDBJ databases">
        <authorList>
            <person name="Gilroy R."/>
        </authorList>
    </citation>
    <scope>NUCLEOTIDE SEQUENCE</scope>
    <source>
        <strain evidence="3">ChiHecolR3B27-1887</strain>
    </source>
</reference>
<dbReference type="PANTHER" id="PTHR32039:SF7">
    <property type="entry name" value="COMPETENCE PROTEIN COMM"/>
    <property type="match status" value="1"/>
</dbReference>
<dbReference type="InterPro" id="IPR027417">
    <property type="entry name" value="P-loop_NTPase"/>
</dbReference>
<dbReference type="EMBL" id="DXBZ01000157">
    <property type="protein sequence ID" value="HIZ19004.1"/>
    <property type="molecule type" value="Genomic_DNA"/>
</dbReference>
<sequence>MRAASLRGVEAEVVIVEVSLSGGLPGLDIVGMPDPSVLEARSRVRCAFRSSGYVMPREHVTINLAPSELRKTGTAYDLPIAVALLIATSQLPSSVADDALLVGELALDGSVCPVRGEMAYALLAQKEGLDLVVSAESPLRGGWAEGARGIRNLSQLKGGLGSLTSLGARECPDQPPDVAVPDFGDVADQELAKRAMTIAAAGRHGVLMVGPPGSGKTMLARCLPSILPPLSDEEAASAMLVHSVAGQPIDLLATGMRPFRAPHHSISTGGLVGGGRPVLPGEISLAHEGVLFLDELPEFPRGTLQALRQPLEDHQVRIARVDGTFTFPCDFQLVAAANPCPCGHLGDPGHECTCSQPRIAAYQARVGGPLMDRIDVVVDVPRPETSKVIDGGEGTTSAQMAELVKTARAFRAWREARTDDPPPSPAAELDRHARGTFESLARGLALGGRAIVRVFRVARTIADLSEHELVSEDDVVEALAFRPRQKG</sequence>
<dbReference type="InterPro" id="IPR045006">
    <property type="entry name" value="CHLI-like"/>
</dbReference>
<gene>
    <name evidence="3" type="ORF">IAA22_07850</name>
</gene>
<reference evidence="3" key="1">
    <citation type="journal article" date="2021" name="PeerJ">
        <title>Extensive microbial diversity within the chicken gut microbiome revealed by metagenomics and culture.</title>
        <authorList>
            <person name="Gilroy R."/>
            <person name="Ravi A."/>
            <person name="Getino M."/>
            <person name="Pursley I."/>
            <person name="Horton D.L."/>
            <person name="Alikhan N.F."/>
            <person name="Baker D."/>
            <person name="Gharbi K."/>
            <person name="Hall N."/>
            <person name="Watson M."/>
            <person name="Adriaenssens E.M."/>
            <person name="Foster-Nyarko E."/>
            <person name="Jarju S."/>
            <person name="Secka A."/>
            <person name="Antonio M."/>
            <person name="Oren A."/>
            <person name="Chaudhuri R.R."/>
            <person name="La Ragione R."/>
            <person name="Hildebrand F."/>
            <person name="Pallen M.J."/>
        </authorList>
    </citation>
    <scope>NUCLEOTIDE SEQUENCE</scope>
    <source>
        <strain evidence="3">ChiHecolR3B27-1887</strain>
    </source>
</reference>
<dbReference type="CDD" id="cd00009">
    <property type="entry name" value="AAA"/>
    <property type="match status" value="1"/>
</dbReference>
<proteinExistence type="inferred from homology"/>
<dbReference type="InterPro" id="IPR014721">
    <property type="entry name" value="Ribsml_uS5_D2-typ_fold_subgr"/>
</dbReference>
<protein>
    <submittedName>
        <fullName evidence="3">YifB family Mg chelatase-like AAA ATPase</fullName>
    </submittedName>
</protein>
<dbReference type="NCBIfam" id="TIGR00368">
    <property type="entry name" value="YifB family Mg chelatase-like AAA ATPase"/>
    <property type="match status" value="1"/>
</dbReference>
<comment type="similarity">
    <text evidence="1">Belongs to the Mg-chelatase subunits D/I family. ComM subfamily.</text>
</comment>
<evidence type="ECO:0000259" key="2">
    <source>
        <dbReference type="SMART" id="SM00382"/>
    </source>
</evidence>
<dbReference type="AlphaFoldDB" id="A0A9D2IQ14"/>
<evidence type="ECO:0000313" key="3">
    <source>
        <dbReference type="EMBL" id="HIZ19004.1"/>
    </source>
</evidence>
<dbReference type="Gene3D" id="3.40.50.300">
    <property type="entry name" value="P-loop containing nucleotide triphosphate hydrolases"/>
    <property type="match status" value="1"/>
</dbReference>
<comment type="caution">
    <text evidence="3">The sequence shown here is derived from an EMBL/GenBank/DDBJ whole genome shotgun (WGS) entry which is preliminary data.</text>
</comment>
<dbReference type="Pfam" id="PF13335">
    <property type="entry name" value="Mg_chelatase_C"/>
    <property type="match status" value="1"/>
</dbReference>
<dbReference type="PANTHER" id="PTHR32039">
    <property type="entry name" value="MAGNESIUM-CHELATASE SUBUNIT CHLI"/>
    <property type="match status" value="1"/>
</dbReference>
<dbReference type="Gene3D" id="3.30.230.10">
    <property type="match status" value="1"/>
</dbReference>
<dbReference type="GO" id="GO:0005524">
    <property type="term" value="F:ATP binding"/>
    <property type="evidence" value="ECO:0007669"/>
    <property type="project" value="InterPro"/>
</dbReference>
<feature type="domain" description="AAA+ ATPase" evidence="2">
    <location>
        <begin position="202"/>
        <end position="384"/>
    </location>
</feature>
<dbReference type="Pfam" id="PF01078">
    <property type="entry name" value="Mg_chelatase"/>
    <property type="match status" value="1"/>
</dbReference>
<name>A0A9D2IQ14_9ACTN</name>